<dbReference type="EMBL" id="CAFBMK010000029">
    <property type="protein sequence ID" value="CAB4904154.1"/>
    <property type="molecule type" value="Genomic_DNA"/>
</dbReference>
<accession>A0A6J7GBD9</accession>
<dbReference type="AlphaFoldDB" id="A0A6J7GBD9"/>
<feature type="compositionally biased region" description="Basic and acidic residues" evidence="1">
    <location>
        <begin position="110"/>
        <end position="120"/>
    </location>
</feature>
<gene>
    <name evidence="2" type="ORF">UFOPK3564_00764</name>
</gene>
<evidence type="ECO:0000313" key="2">
    <source>
        <dbReference type="EMBL" id="CAB4904154.1"/>
    </source>
</evidence>
<evidence type="ECO:0000256" key="1">
    <source>
        <dbReference type="SAM" id="MobiDB-lite"/>
    </source>
</evidence>
<organism evidence="2">
    <name type="scientific">freshwater metagenome</name>
    <dbReference type="NCBI Taxonomy" id="449393"/>
    <lineage>
        <taxon>unclassified sequences</taxon>
        <taxon>metagenomes</taxon>
        <taxon>ecological metagenomes</taxon>
    </lineage>
</organism>
<sequence>MSALDGLPGPPQILSTTPETRTIVLGLAAGERLAEHQVHERALVVVVSGVVRFTDAQGRHVAAGPGTVVELEPRERHSVLAHADARLLLLLAPWPGPGHPGTMTLQEKAHAREHASEHAEALAGVATDRRADEGGRPR</sequence>
<feature type="compositionally biased region" description="Basic and acidic residues" evidence="1">
    <location>
        <begin position="127"/>
        <end position="138"/>
    </location>
</feature>
<dbReference type="InterPro" id="IPR011051">
    <property type="entry name" value="RmlC_Cupin_sf"/>
</dbReference>
<dbReference type="Gene3D" id="2.60.120.10">
    <property type="entry name" value="Jelly Rolls"/>
    <property type="match status" value="1"/>
</dbReference>
<reference evidence="2" key="1">
    <citation type="submission" date="2020-05" db="EMBL/GenBank/DDBJ databases">
        <authorList>
            <person name="Chiriac C."/>
            <person name="Salcher M."/>
            <person name="Ghai R."/>
            <person name="Kavagutti S V."/>
        </authorList>
    </citation>
    <scope>NUCLEOTIDE SEQUENCE</scope>
</reference>
<dbReference type="InterPro" id="IPR014710">
    <property type="entry name" value="RmlC-like_jellyroll"/>
</dbReference>
<dbReference type="SUPFAM" id="SSF51182">
    <property type="entry name" value="RmlC-like cupins"/>
    <property type="match status" value="1"/>
</dbReference>
<proteinExistence type="predicted"/>
<protein>
    <submittedName>
        <fullName evidence="2">Unannotated protein</fullName>
    </submittedName>
</protein>
<feature type="region of interest" description="Disordered" evidence="1">
    <location>
        <begin position="110"/>
        <end position="138"/>
    </location>
</feature>
<name>A0A6J7GBD9_9ZZZZ</name>